<gene>
    <name evidence="9" type="ORF">FSC454_05835</name>
</gene>
<feature type="signal peptide" evidence="7">
    <location>
        <begin position="1"/>
        <end position="18"/>
    </location>
</feature>
<dbReference type="GO" id="GO:0003755">
    <property type="term" value="F:peptidyl-prolyl cis-trans isomerase activity"/>
    <property type="evidence" value="ECO:0007669"/>
    <property type="project" value="UniProtKB-UniRule"/>
</dbReference>
<dbReference type="EMBL" id="CP018093">
    <property type="protein sequence ID" value="APD50666.1"/>
    <property type="molecule type" value="Genomic_DNA"/>
</dbReference>
<dbReference type="PANTHER" id="PTHR43811">
    <property type="entry name" value="FKBP-TYPE PEPTIDYL-PROLYL CIS-TRANS ISOMERASE FKPA"/>
    <property type="match status" value="1"/>
</dbReference>
<organism evidence="9 10">
    <name type="scientific">Francisella hispaniensis FSC454</name>
    <dbReference type="NCBI Taxonomy" id="1088883"/>
    <lineage>
        <taxon>Bacteria</taxon>
        <taxon>Pseudomonadati</taxon>
        <taxon>Pseudomonadota</taxon>
        <taxon>Gammaproteobacteria</taxon>
        <taxon>Thiotrichales</taxon>
        <taxon>Francisellaceae</taxon>
        <taxon>Francisella</taxon>
    </lineage>
</organism>
<dbReference type="Pfam" id="PF00254">
    <property type="entry name" value="FKBP_C"/>
    <property type="match status" value="1"/>
</dbReference>
<sequence length="286" mass="31363">MKLKKIVAIMSCSLLGLAINSCSTNKDLVDSTNTQQVTKDAATITQNNNQDLTTASQTKQSVATNKSAQDNSTIKMGANASYVVGYQVGAGIAKQDFGLYDKQTIAGFTDAINDNKPRISESQIRRNMETLKDKMIKKQLDTANLNKTKSQEFMTQIAKMDNAIKVDDGVYYQMIKQGDGKKPNSDSQVTIAYKGTTPVITYEDDKSKLNEVKEAKLIGPTFDSSDNATFPLRNLIECWKEAIPKIPNGSTIILYCSPDKAYGTRAPAVIGPNQALSFEITLKDFK</sequence>
<evidence type="ECO:0000256" key="7">
    <source>
        <dbReference type="SAM" id="SignalP"/>
    </source>
</evidence>
<evidence type="ECO:0000313" key="10">
    <source>
        <dbReference type="Proteomes" id="UP000182459"/>
    </source>
</evidence>
<dbReference type="InterPro" id="IPR046357">
    <property type="entry name" value="PPIase_dom_sf"/>
</dbReference>
<keyword evidence="10" id="KW-1185">Reference proteome</keyword>
<dbReference type="Proteomes" id="UP000182459">
    <property type="component" value="Chromosome"/>
</dbReference>
<proteinExistence type="inferred from homology"/>
<name>A0AAC9NP91_9GAMM</name>
<reference evidence="9 10" key="1">
    <citation type="submission" date="2016-11" db="EMBL/GenBank/DDBJ databases">
        <authorList>
            <person name="Hagglund E."/>
            <person name="Bystrom M."/>
            <person name="Naslund J."/>
            <person name="Stenberg P."/>
            <person name="Sjodin A."/>
        </authorList>
    </citation>
    <scope>NUCLEOTIDE SEQUENCE [LARGE SCALE GENOMIC DNA]</scope>
    <source>
        <strain evidence="9 10">CCUG 58020</strain>
    </source>
</reference>
<dbReference type="EC" id="5.2.1.8" evidence="6"/>
<evidence type="ECO:0000256" key="5">
    <source>
        <dbReference type="PROSITE-ProRule" id="PRU00277"/>
    </source>
</evidence>
<protein>
    <recommendedName>
        <fullName evidence="6">Peptidyl-prolyl cis-trans isomerase</fullName>
        <ecNumber evidence="6">5.2.1.8</ecNumber>
    </recommendedName>
</protein>
<dbReference type="PANTHER" id="PTHR43811:SF19">
    <property type="entry name" value="39 KDA FK506-BINDING NUCLEAR PROTEIN"/>
    <property type="match status" value="1"/>
</dbReference>
<dbReference type="AlphaFoldDB" id="A0AAC9NP91"/>
<accession>A0AAC9NP91</accession>
<dbReference type="KEGG" id="fhi:FSC454_05835"/>
<feature type="chain" id="PRO_5042049920" description="Peptidyl-prolyl cis-trans isomerase" evidence="7">
    <location>
        <begin position="19"/>
        <end position="286"/>
    </location>
</feature>
<dbReference type="InterPro" id="IPR001179">
    <property type="entry name" value="PPIase_FKBP_dom"/>
</dbReference>
<dbReference type="SUPFAM" id="SSF54534">
    <property type="entry name" value="FKBP-like"/>
    <property type="match status" value="1"/>
</dbReference>
<keyword evidence="7" id="KW-0732">Signal</keyword>
<keyword evidence="3 5" id="KW-0697">Rotamase</keyword>
<dbReference type="Pfam" id="PF01346">
    <property type="entry name" value="FKBP_N"/>
    <property type="match status" value="1"/>
</dbReference>
<evidence type="ECO:0000256" key="4">
    <source>
        <dbReference type="ARBA" id="ARBA00023235"/>
    </source>
</evidence>
<dbReference type="RefSeq" id="WP_066045345.1">
    <property type="nucleotide sequence ID" value="NZ_CP018093.1"/>
</dbReference>
<feature type="domain" description="PPIase FKBP-type" evidence="8">
    <location>
        <begin position="186"/>
        <end position="286"/>
    </location>
</feature>
<dbReference type="InterPro" id="IPR036944">
    <property type="entry name" value="PPIase_FKBP_N_sf"/>
</dbReference>
<dbReference type="GO" id="GO:0006457">
    <property type="term" value="P:protein folding"/>
    <property type="evidence" value="ECO:0007669"/>
    <property type="project" value="InterPro"/>
</dbReference>
<comment type="similarity">
    <text evidence="2 6">Belongs to the FKBP-type PPIase family.</text>
</comment>
<evidence type="ECO:0000256" key="3">
    <source>
        <dbReference type="ARBA" id="ARBA00023110"/>
    </source>
</evidence>
<dbReference type="PROSITE" id="PS50059">
    <property type="entry name" value="FKBP_PPIASE"/>
    <property type="match status" value="1"/>
</dbReference>
<dbReference type="InterPro" id="IPR000774">
    <property type="entry name" value="PPIase_FKBP_N"/>
</dbReference>
<comment type="catalytic activity">
    <reaction evidence="1 5 6">
        <text>[protein]-peptidylproline (omega=180) = [protein]-peptidylproline (omega=0)</text>
        <dbReference type="Rhea" id="RHEA:16237"/>
        <dbReference type="Rhea" id="RHEA-COMP:10747"/>
        <dbReference type="Rhea" id="RHEA-COMP:10748"/>
        <dbReference type="ChEBI" id="CHEBI:83833"/>
        <dbReference type="ChEBI" id="CHEBI:83834"/>
        <dbReference type="EC" id="5.2.1.8"/>
    </reaction>
</comment>
<evidence type="ECO:0000256" key="6">
    <source>
        <dbReference type="RuleBase" id="RU003915"/>
    </source>
</evidence>
<dbReference type="Gene3D" id="3.10.50.40">
    <property type="match status" value="1"/>
</dbReference>
<evidence type="ECO:0000259" key="8">
    <source>
        <dbReference type="PROSITE" id="PS50059"/>
    </source>
</evidence>
<evidence type="ECO:0000256" key="1">
    <source>
        <dbReference type="ARBA" id="ARBA00000971"/>
    </source>
</evidence>
<keyword evidence="4 5" id="KW-0413">Isomerase</keyword>
<evidence type="ECO:0000313" key="9">
    <source>
        <dbReference type="EMBL" id="APD50666.1"/>
    </source>
</evidence>
<evidence type="ECO:0000256" key="2">
    <source>
        <dbReference type="ARBA" id="ARBA00006577"/>
    </source>
</evidence>
<dbReference type="Gene3D" id="1.10.287.460">
    <property type="entry name" value="Peptidyl-prolyl cis-trans isomerase, FKBP-type, N-terminal domain"/>
    <property type="match status" value="1"/>
</dbReference>